<dbReference type="AlphaFoldDB" id="A0A0G4GX31"/>
<reference evidence="1 2" key="1">
    <citation type="submission" date="2014-11" db="EMBL/GenBank/DDBJ databases">
        <authorList>
            <person name="Zhu J."/>
            <person name="Qi W."/>
            <person name="Song R."/>
        </authorList>
    </citation>
    <scope>NUCLEOTIDE SEQUENCE [LARGE SCALE GENOMIC DNA]</scope>
</reference>
<dbReference type="VEuPathDB" id="CryptoDB:Vbra_863"/>
<dbReference type="PhylomeDB" id="A0A0G4GX31"/>
<dbReference type="InParanoid" id="A0A0G4GX31"/>
<accession>A0A0G4GX31</accession>
<protein>
    <submittedName>
        <fullName evidence="1">Uncharacterized protein</fullName>
    </submittedName>
</protein>
<gene>
    <name evidence="1" type="ORF">Vbra_863</name>
</gene>
<proteinExistence type="predicted"/>
<sequence length="440" mass="48769">MAAVQAATVMANLEHMHSEVSCLMYRLSALDPSDLSSQDCLVHMIAASQRFAKLRATLKALVKSATFPQPRTDASAQLVDLSPDAMCHLQGSADVTVVGRLKTTARLMRDHIRQAFRSRLTDAIDKAGLTGVVRFAPQLDNDGVMTAVWLMEEGGRWDEVRKGLKGARQCGYCQLPITIEAVDLQKHDTKRAYLALPRVPAQWMIVGRHVVFRRADGQHAGTFELFYHPTTNEIRAIRDEPEFAMTLNPRLPRTFVHHLQQHPFQQHAKPDDPPVLASFKYDHEAGEWVPDLGLIDGSTSGFIITILLHFVRFTGPPPASSSAEINRSAGGGYLDKMLTGSPHTLLEGCTAAMAREREDGRHSHINHLLMSFDDPFIAWLTFKVPVNPDDLQTVRVTLATYEQSVGTPGDPWTTRYPRVISLARRPLGPVAPVLLDGQTP</sequence>
<evidence type="ECO:0000313" key="1">
    <source>
        <dbReference type="EMBL" id="CEM35606.1"/>
    </source>
</evidence>
<organism evidence="1 2">
    <name type="scientific">Vitrella brassicaformis (strain CCMP3155)</name>
    <dbReference type="NCBI Taxonomy" id="1169540"/>
    <lineage>
        <taxon>Eukaryota</taxon>
        <taxon>Sar</taxon>
        <taxon>Alveolata</taxon>
        <taxon>Colpodellida</taxon>
        <taxon>Vitrellaceae</taxon>
        <taxon>Vitrella</taxon>
    </lineage>
</organism>
<dbReference type="EMBL" id="CDMY01000859">
    <property type="protein sequence ID" value="CEM35606.1"/>
    <property type="molecule type" value="Genomic_DNA"/>
</dbReference>
<evidence type="ECO:0000313" key="2">
    <source>
        <dbReference type="Proteomes" id="UP000041254"/>
    </source>
</evidence>
<name>A0A0G4GX31_VITBC</name>
<dbReference type="Proteomes" id="UP000041254">
    <property type="component" value="Unassembled WGS sequence"/>
</dbReference>
<keyword evidence="2" id="KW-1185">Reference proteome</keyword>